<protein>
    <submittedName>
        <fullName evidence="5">Transcriptional regulator, MarR family</fullName>
    </submittedName>
</protein>
<dbReference type="GO" id="GO:0003677">
    <property type="term" value="F:DNA binding"/>
    <property type="evidence" value="ECO:0007669"/>
    <property type="project" value="UniProtKB-KW"/>
</dbReference>
<dbReference type="Pfam" id="PF01047">
    <property type="entry name" value="MarR"/>
    <property type="match status" value="1"/>
</dbReference>
<reference evidence="6" key="1">
    <citation type="submission" date="2017-01" db="EMBL/GenBank/DDBJ databases">
        <authorList>
            <person name="Varghese N."/>
            <person name="Submissions S."/>
        </authorList>
    </citation>
    <scope>NUCLEOTIDE SEQUENCE [LARGE SCALE GENOMIC DNA]</scope>
    <source>
        <strain evidence="6">DSM 19945</strain>
    </source>
</reference>
<dbReference type="RefSeq" id="WP_212710041.1">
    <property type="nucleotide sequence ID" value="NZ_FTOG01000003.1"/>
</dbReference>
<evidence type="ECO:0000259" key="4">
    <source>
        <dbReference type="PROSITE" id="PS50995"/>
    </source>
</evidence>
<dbReference type="SUPFAM" id="SSF46785">
    <property type="entry name" value="Winged helix' DNA-binding domain"/>
    <property type="match status" value="1"/>
</dbReference>
<feature type="domain" description="HTH marR-type" evidence="4">
    <location>
        <begin position="30"/>
        <end position="168"/>
    </location>
</feature>
<accession>A0A1N7L198</accession>
<dbReference type="InterPro" id="IPR000835">
    <property type="entry name" value="HTH_MarR-typ"/>
</dbReference>
<dbReference type="Proteomes" id="UP000186221">
    <property type="component" value="Unassembled WGS sequence"/>
</dbReference>
<gene>
    <name evidence="5" type="ORF">SAMN05421580_103173</name>
</gene>
<evidence type="ECO:0000256" key="3">
    <source>
        <dbReference type="ARBA" id="ARBA00023163"/>
    </source>
</evidence>
<dbReference type="SMART" id="SM00347">
    <property type="entry name" value="HTH_MARR"/>
    <property type="match status" value="1"/>
</dbReference>
<keyword evidence="3" id="KW-0804">Transcription</keyword>
<dbReference type="InterPro" id="IPR036388">
    <property type="entry name" value="WH-like_DNA-bd_sf"/>
</dbReference>
<dbReference type="EMBL" id="FTOG01000003">
    <property type="protein sequence ID" value="SIS67629.1"/>
    <property type="molecule type" value="Genomic_DNA"/>
</dbReference>
<dbReference type="PROSITE" id="PS50995">
    <property type="entry name" value="HTH_MARR_2"/>
    <property type="match status" value="1"/>
</dbReference>
<dbReference type="AlphaFoldDB" id="A0A1N7L198"/>
<keyword evidence="1" id="KW-0805">Transcription regulation</keyword>
<sequence>MNTDDNSAMTSLPENAVEDDLKVTIGGLQIDVLEGAFSWYIRSLDSVVSRDLDARMAHLEIARGKGKITAILLVDDYPGIRPSQIAEVLMRDRPATGRIIEGMVAAGLIRREEDPADQRAQSLFITEKGQALAQEVRAIIRAQEEEFFDFIAPEDRAQFMRMLKRAYLNMRTKCS</sequence>
<dbReference type="STRING" id="453582.SAMN05421580_103173"/>
<keyword evidence="2" id="KW-0238">DNA-binding</keyword>
<evidence type="ECO:0000256" key="2">
    <source>
        <dbReference type="ARBA" id="ARBA00023125"/>
    </source>
</evidence>
<keyword evidence="6" id="KW-1185">Reference proteome</keyword>
<dbReference type="Gene3D" id="1.10.10.10">
    <property type="entry name" value="Winged helix-like DNA-binding domain superfamily/Winged helix DNA-binding domain"/>
    <property type="match status" value="1"/>
</dbReference>
<name>A0A1N7L198_9RHOB</name>
<evidence type="ECO:0000313" key="5">
    <source>
        <dbReference type="EMBL" id="SIS67629.1"/>
    </source>
</evidence>
<dbReference type="PANTHER" id="PTHR42756:SF1">
    <property type="entry name" value="TRANSCRIPTIONAL REPRESSOR OF EMRAB OPERON"/>
    <property type="match status" value="1"/>
</dbReference>
<evidence type="ECO:0000313" key="6">
    <source>
        <dbReference type="Proteomes" id="UP000186221"/>
    </source>
</evidence>
<dbReference type="GO" id="GO:0003700">
    <property type="term" value="F:DNA-binding transcription factor activity"/>
    <property type="evidence" value="ECO:0007669"/>
    <property type="project" value="InterPro"/>
</dbReference>
<dbReference type="InterPro" id="IPR036390">
    <property type="entry name" value="WH_DNA-bd_sf"/>
</dbReference>
<dbReference type="PANTHER" id="PTHR42756">
    <property type="entry name" value="TRANSCRIPTIONAL REGULATOR, MARR"/>
    <property type="match status" value="1"/>
</dbReference>
<evidence type="ECO:0000256" key="1">
    <source>
        <dbReference type="ARBA" id="ARBA00023015"/>
    </source>
</evidence>
<dbReference type="PRINTS" id="PR00598">
    <property type="entry name" value="HTHMARR"/>
</dbReference>
<proteinExistence type="predicted"/>
<organism evidence="5 6">
    <name type="scientific">Rhodobacter aestuarii</name>
    <dbReference type="NCBI Taxonomy" id="453582"/>
    <lineage>
        <taxon>Bacteria</taxon>
        <taxon>Pseudomonadati</taxon>
        <taxon>Pseudomonadota</taxon>
        <taxon>Alphaproteobacteria</taxon>
        <taxon>Rhodobacterales</taxon>
        <taxon>Rhodobacter group</taxon>
        <taxon>Rhodobacter</taxon>
    </lineage>
</organism>